<keyword evidence="14" id="KW-0443">Lipid metabolism</keyword>
<evidence type="ECO:0000256" key="15">
    <source>
        <dbReference type="ARBA" id="ARBA00023278"/>
    </source>
</evidence>
<dbReference type="InterPro" id="IPR011032">
    <property type="entry name" value="GroES-like_sf"/>
</dbReference>
<dbReference type="GO" id="GO:0006693">
    <property type="term" value="P:prostaglandin metabolic process"/>
    <property type="evidence" value="ECO:0007669"/>
    <property type="project" value="UniProtKB-KW"/>
</dbReference>
<evidence type="ECO:0000256" key="7">
    <source>
        <dbReference type="ARBA" id="ARBA00022490"/>
    </source>
</evidence>
<dbReference type="FunFam" id="3.40.50.720:FF:000121">
    <property type="entry name" value="Prostaglandin reductase 2"/>
    <property type="match status" value="1"/>
</dbReference>
<dbReference type="Pfam" id="PF16884">
    <property type="entry name" value="ADH_N_2"/>
    <property type="match status" value="1"/>
</dbReference>
<dbReference type="PANTHER" id="PTHR43205:SF7">
    <property type="entry name" value="PROSTAGLANDIN REDUCTASE 1"/>
    <property type="match status" value="1"/>
</dbReference>
<evidence type="ECO:0000256" key="3">
    <source>
        <dbReference type="ARBA" id="ARBA00011852"/>
    </source>
</evidence>
<dbReference type="SUPFAM" id="SSF51735">
    <property type="entry name" value="NAD(P)-binding Rossmann-fold domains"/>
    <property type="match status" value="1"/>
</dbReference>
<dbReference type="PANTHER" id="PTHR43205">
    <property type="entry name" value="PROSTAGLANDIN REDUCTASE"/>
    <property type="match status" value="1"/>
</dbReference>
<keyword evidence="37" id="KW-1185">Reference proteome</keyword>
<keyword evidence="8" id="KW-0644">Prostaglandin metabolism</keyword>
<comment type="subunit">
    <text evidence="3">Monomer or homodimer.</text>
</comment>
<comment type="catalytic activity">
    <reaction evidence="33">
        <text>an n-alkanal + NADP(+) = an alk-2-enal + NADPH + H(+)</text>
        <dbReference type="Rhea" id="RHEA:13737"/>
        <dbReference type="ChEBI" id="CHEBI:12834"/>
        <dbReference type="ChEBI" id="CHEBI:13757"/>
        <dbReference type="ChEBI" id="CHEBI:15378"/>
        <dbReference type="ChEBI" id="CHEBI:57783"/>
        <dbReference type="ChEBI" id="CHEBI:58349"/>
        <dbReference type="EC" id="1.3.1.74"/>
    </reaction>
    <physiologicalReaction direction="right-to-left" evidence="33">
        <dbReference type="Rhea" id="RHEA:13739"/>
    </physiologicalReaction>
</comment>
<evidence type="ECO:0000256" key="34">
    <source>
        <dbReference type="ARBA" id="ARBA00049368"/>
    </source>
</evidence>
<comment type="catalytic activity">
    <reaction evidence="26">
        <text>nonan-2-one + NADP(+) = (3E)-nonen-2-one + NADPH + H(+)</text>
        <dbReference type="Rhea" id="RHEA:50616"/>
        <dbReference type="ChEBI" id="CHEBI:15378"/>
        <dbReference type="ChEBI" id="CHEBI:57783"/>
        <dbReference type="ChEBI" id="CHEBI:58349"/>
        <dbReference type="ChEBI" id="CHEBI:77927"/>
        <dbReference type="ChEBI" id="CHEBI:133457"/>
    </reaction>
    <physiologicalReaction direction="right-to-left" evidence="26">
        <dbReference type="Rhea" id="RHEA:50618"/>
    </physiologicalReaction>
</comment>
<keyword evidence="10" id="KW-0276">Fatty acid metabolism</keyword>
<keyword evidence="15" id="KW-0379">Hydroxylation</keyword>
<comment type="catalytic activity">
    <reaction evidence="32">
        <text>13,14-dihydro-15-oxo-prostaglandin E1 + NADP(+) = 15-oxoprostaglandin E1 + NADPH + H(+)</text>
        <dbReference type="Rhea" id="RHEA:50584"/>
        <dbReference type="ChEBI" id="CHEBI:15378"/>
        <dbReference type="ChEBI" id="CHEBI:57401"/>
        <dbReference type="ChEBI" id="CHEBI:57783"/>
        <dbReference type="ChEBI" id="CHEBI:58349"/>
        <dbReference type="ChEBI" id="CHEBI:133408"/>
    </reaction>
    <physiologicalReaction direction="right-to-left" evidence="32">
        <dbReference type="Rhea" id="RHEA:50586"/>
    </physiologicalReaction>
</comment>
<dbReference type="Gene3D" id="3.40.50.720">
    <property type="entry name" value="NAD(P)-binding Rossmann-like Domain"/>
    <property type="match status" value="1"/>
</dbReference>
<dbReference type="EC" id="1.3.1.74" evidence="5"/>
<evidence type="ECO:0000259" key="35">
    <source>
        <dbReference type="SMART" id="SM00829"/>
    </source>
</evidence>
<keyword evidence="9" id="KW-0597">Phosphoprotein</keyword>
<dbReference type="Gene3D" id="3.90.180.10">
    <property type="entry name" value="Medium-chain alcohol dehydrogenases, catalytic domain"/>
    <property type="match status" value="1"/>
</dbReference>
<comment type="catalytic activity">
    <reaction evidence="23">
        <text>leukotriene B4 + NADP(+) = 12-oxo-leukotriene B4 + NADPH + H(+)</text>
        <dbReference type="Rhea" id="RHEA:50608"/>
        <dbReference type="ChEBI" id="CHEBI:15378"/>
        <dbReference type="ChEBI" id="CHEBI:57461"/>
        <dbReference type="ChEBI" id="CHEBI:57783"/>
        <dbReference type="ChEBI" id="CHEBI:58349"/>
        <dbReference type="ChEBI" id="CHEBI:133309"/>
    </reaction>
    <physiologicalReaction direction="left-to-right" evidence="23">
        <dbReference type="Rhea" id="RHEA:50609"/>
    </physiologicalReaction>
</comment>
<organism evidence="36 37">
    <name type="scientific">Exocentrus adspersus</name>
    <dbReference type="NCBI Taxonomy" id="1586481"/>
    <lineage>
        <taxon>Eukaryota</taxon>
        <taxon>Metazoa</taxon>
        <taxon>Ecdysozoa</taxon>
        <taxon>Arthropoda</taxon>
        <taxon>Hexapoda</taxon>
        <taxon>Insecta</taxon>
        <taxon>Pterygota</taxon>
        <taxon>Neoptera</taxon>
        <taxon>Endopterygota</taxon>
        <taxon>Coleoptera</taxon>
        <taxon>Polyphaga</taxon>
        <taxon>Cucujiformia</taxon>
        <taxon>Chrysomeloidea</taxon>
        <taxon>Cerambycidae</taxon>
        <taxon>Lamiinae</taxon>
        <taxon>Acanthocinini</taxon>
        <taxon>Exocentrus</taxon>
    </lineage>
</organism>
<evidence type="ECO:0000256" key="24">
    <source>
        <dbReference type="ARBA" id="ARBA00047878"/>
    </source>
</evidence>
<evidence type="ECO:0000256" key="28">
    <source>
        <dbReference type="ARBA" id="ARBA00048387"/>
    </source>
</evidence>
<dbReference type="EMBL" id="JANEYG010000005">
    <property type="protein sequence ID" value="KAJ8923379.1"/>
    <property type="molecule type" value="Genomic_DNA"/>
</dbReference>
<evidence type="ECO:0000256" key="31">
    <source>
        <dbReference type="ARBA" id="ARBA00049068"/>
    </source>
</evidence>
<evidence type="ECO:0000256" key="32">
    <source>
        <dbReference type="ARBA" id="ARBA00049070"/>
    </source>
</evidence>
<evidence type="ECO:0000313" key="36">
    <source>
        <dbReference type="EMBL" id="KAJ8923379.1"/>
    </source>
</evidence>
<comment type="catalytic activity">
    <reaction evidence="28">
        <text>4-hydroxynonanal + NADP(+) = (E)-4-hydroxynon-2-enal + NADPH + H(+)</text>
        <dbReference type="Rhea" id="RHEA:64736"/>
        <dbReference type="ChEBI" id="CHEBI:15378"/>
        <dbReference type="ChEBI" id="CHEBI:57783"/>
        <dbReference type="ChEBI" id="CHEBI:58349"/>
        <dbReference type="ChEBI" id="CHEBI:58968"/>
        <dbReference type="ChEBI" id="CHEBI:156112"/>
    </reaction>
    <physiologicalReaction direction="right-to-left" evidence="28">
        <dbReference type="Rhea" id="RHEA:64738"/>
    </physiologicalReaction>
</comment>
<evidence type="ECO:0000256" key="2">
    <source>
        <dbReference type="ARBA" id="ARBA00010460"/>
    </source>
</evidence>
<evidence type="ECO:0000256" key="1">
    <source>
        <dbReference type="ARBA" id="ARBA00004496"/>
    </source>
</evidence>
<dbReference type="Pfam" id="PF00107">
    <property type="entry name" value="ADH_zinc_N"/>
    <property type="match status" value="1"/>
</dbReference>
<evidence type="ECO:0000256" key="20">
    <source>
        <dbReference type="ARBA" id="ARBA00047461"/>
    </source>
</evidence>
<evidence type="ECO:0000256" key="9">
    <source>
        <dbReference type="ARBA" id="ARBA00022553"/>
    </source>
</evidence>
<dbReference type="AlphaFoldDB" id="A0AAV8W9X5"/>
<dbReference type="InterPro" id="IPR020843">
    <property type="entry name" value="ER"/>
</dbReference>
<dbReference type="InterPro" id="IPR041694">
    <property type="entry name" value="ADH_N_2"/>
</dbReference>
<evidence type="ECO:0000256" key="30">
    <source>
        <dbReference type="ARBA" id="ARBA00048953"/>
    </source>
</evidence>
<comment type="caution">
    <text evidence="36">The sequence shown here is derived from an EMBL/GenBank/DDBJ whole genome shotgun (WGS) entry which is preliminary data.</text>
</comment>
<comment type="catalytic activity">
    <reaction evidence="30">
        <text>6-trans-leukotriene B4 + NADP(+) = 12-oxo-(5S)-hydroxy-(6E,8E,10E,14Z)-eicosatetraenoate + NADPH + H(+)</text>
        <dbReference type="Rhea" id="RHEA:51204"/>
        <dbReference type="ChEBI" id="CHEBI:15378"/>
        <dbReference type="ChEBI" id="CHEBI:57783"/>
        <dbReference type="ChEBI" id="CHEBI:58349"/>
        <dbReference type="ChEBI" id="CHEBI:90723"/>
        <dbReference type="ChEBI" id="CHEBI:133974"/>
    </reaction>
    <physiologicalReaction direction="left-to-right" evidence="30">
        <dbReference type="Rhea" id="RHEA:51205"/>
    </physiologicalReaction>
</comment>
<evidence type="ECO:0000256" key="8">
    <source>
        <dbReference type="ARBA" id="ARBA00022501"/>
    </source>
</evidence>
<accession>A0AAV8W9X5</accession>
<evidence type="ECO:0000256" key="14">
    <source>
        <dbReference type="ARBA" id="ARBA00023098"/>
    </source>
</evidence>
<dbReference type="GO" id="GO:0032440">
    <property type="term" value="F:2-alkenal reductase [NAD(P)H] activity"/>
    <property type="evidence" value="ECO:0007669"/>
    <property type="project" value="UniProtKB-EC"/>
</dbReference>
<evidence type="ECO:0000256" key="12">
    <source>
        <dbReference type="ARBA" id="ARBA00022990"/>
    </source>
</evidence>
<evidence type="ECO:0000313" key="37">
    <source>
        <dbReference type="Proteomes" id="UP001159042"/>
    </source>
</evidence>
<evidence type="ECO:0000256" key="21">
    <source>
        <dbReference type="ARBA" id="ARBA00047617"/>
    </source>
</evidence>
<comment type="catalytic activity">
    <reaction evidence="34">
        <text>hexanal + NADP(+) = (E)-hex-2-enal + NADPH + H(+)</text>
        <dbReference type="Rhea" id="RHEA:50776"/>
        <dbReference type="ChEBI" id="CHEBI:15378"/>
        <dbReference type="ChEBI" id="CHEBI:28913"/>
        <dbReference type="ChEBI" id="CHEBI:57783"/>
        <dbReference type="ChEBI" id="CHEBI:58349"/>
        <dbReference type="ChEBI" id="CHEBI:88528"/>
    </reaction>
    <physiologicalReaction direction="right-to-left" evidence="34">
        <dbReference type="Rhea" id="RHEA:50778"/>
    </physiologicalReaction>
</comment>
<evidence type="ECO:0000256" key="13">
    <source>
        <dbReference type="ARBA" id="ARBA00023002"/>
    </source>
</evidence>
<feature type="domain" description="Enoyl reductase (ER)" evidence="35">
    <location>
        <begin position="11"/>
        <end position="283"/>
    </location>
</feature>
<dbReference type="InterPro" id="IPR014190">
    <property type="entry name" value="PTGR1"/>
</dbReference>
<comment type="catalytic activity">
    <reaction evidence="25">
        <text>dodecanal + NADP(+) = (2E)-dodecenal + NADPH + H(+)</text>
        <dbReference type="Rhea" id="RHEA:50784"/>
        <dbReference type="ChEBI" id="CHEBI:15378"/>
        <dbReference type="ChEBI" id="CHEBI:27836"/>
        <dbReference type="ChEBI" id="CHEBI:57783"/>
        <dbReference type="ChEBI" id="CHEBI:58349"/>
        <dbReference type="ChEBI" id="CHEBI:133741"/>
    </reaction>
    <physiologicalReaction direction="right-to-left" evidence="25">
        <dbReference type="Rhea" id="RHEA:50786"/>
    </physiologicalReaction>
</comment>
<comment type="catalytic activity">
    <reaction evidence="24">
        <text>13,14-dihydro-15-oxo-prostaglandin F1alpha + NADP(+) = 15-oxoprostaglandin F1alpha + NADPH + H(+)</text>
        <dbReference type="Rhea" id="RHEA:50592"/>
        <dbReference type="ChEBI" id="CHEBI:15378"/>
        <dbReference type="ChEBI" id="CHEBI:57783"/>
        <dbReference type="ChEBI" id="CHEBI:58349"/>
        <dbReference type="ChEBI" id="CHEBI:79072"/>
        <dbReference type="ChEBI" id="CHEBI:133411"/>
    </reaction>
    <physiologicalReaction direction="right-to-left" evidence="24">
        <dbReference type="Rhea" id="RHEA:50594"/>
    </physiologicalReaction>
</comment>
<proteinExistence type="inferred from homology"/>
<comment type="catalytic activity">
    <reaction evidence="21">
        <text>decanal + NADP(+) = (2E)-decenal + NADPH + H(+)</text>
        <dbReference type="Rhea" id="RHEA:50612"/>
        <dbReference type="ChEBI" id="CHEBI:15378"/>
        <dbReference type="ChEBI" id="CHEBI:31457"/>
        <dbReference type="ChEBI" id="CHEBI:57783"/>
        <dbReference type="ChEBI" id="CHEBI:58349"/>
        <dbReference type="ChEBI" id="CHEBI:133455"/>
    </reaction>
    <physiologicalReaction direction="right-to-left" evidence="21">
        <dbReference type="Rhea" id="RHEA:50614"/>
    </physiologicalReaction>
</comment>
<dbReference type="GO" id="GO:0047522">
    <property type="term" value="F:15-oxoprostaglandin 13-reductase [NAD(P)+] activity"/>
    <property type="evidence" value="ECO:0007669"/>
    <property type="project" value="UniProtKB-EC"/>
</dbReference>
<evidence type="ECO:0000256" key="17">
    <source>
        <dbReference type="ARBA" id="ARBA00032255"/>
    </source>
</evidence>
<dbReference type="InterPro" id="IPR045010">
    <property type="entry name" value="MDR_fam"/>
</dbReference>
<comment type="subcellular location">
    <subcellularLocation>
        <location evidence="1">Cytoplasm</location>
    </subcellularLocation>
</comment>
<evidence type="ECO:0000256" key="27">
    <source>
        <dbReference type="ARBA" id="ARBA00048290"/>
    </source>
</evidence>
<dbReference type="SUPFAM" id="SSF50129">
    <property type="entry name" value="GroES-like"/>
    <property type="match status" value="2"/>
</dbReference>
<evidence type="ECO:0000256" key="23">
    <source>
        <dbReference type="ARBA" id="ARBA00047871"/>
    </source>
</evidence>
<evidence type="ECO:0000256" key="4">
    <source>
        <dbReference type="ARBA" id="ARBA00011981"/>
    </source>
</evidence>
<dbReference type="InterPro" id="IPR036291">
    <property type="entry name" value="NAD(P)-bd_dom_sf"/>
</dbReference>
<reference evidence="36 37" key="1">
    <citation type="journal article" date="2023" name="Insect Mol. Biol.">
        <title>Genome sequencing provides insights into the evolution of gene families encoding plant cell wall-degrading enzymes in longhorned beetles.</title>
        <authorList>
            <person name="Shin N.R."/>
            <person name="Okamura Y."/>
            <person name="Kirsch R."/>
            <person name="Pauchet Y."/>
        </authorList>
    </citation>
    <scope>NUCLEOTIDE SEQUENCE [LARGE SCALE GENOMIC DNA]</scope>
    <source>
        <strain evidence="36">EAD_L_NR</strain>
    </source>
</reference>
<evidence type="ECO:0000256" key="18">
    <source>
        <dbReference type="ARBA" id="ARBA00032297"/>
    </source>
</evidence>
<comment type="similarity">
    <text evidence="2">Belongs to the NADP-dependent oxidoreductase L4BD family.</text>
</comment>
<dbReference type="InterPro" id="IPR013149">
    <property type="entry name" value="ADH-like_C"/>
</dbReference>
<name>A0AAV8W9X5_9CUCU</name>
<evidence type="ECO:0000256" key="6">
    <source>
        <dbReference type="ARBA" id="ARBA00020651"/>
    </source>
</evidence>
<evidence type="ECO:0000256" key="5">
    <source>
        <dbReference type="ARBA" id="ARBA00012410"/>
    </source>
</evidence>
<evidence type="ECO:0000256" key="25">
    <source>
        <dbReference type="ARBA" id="ARBA00047903"/>
    </source>
</evidence>
<comment type="catalytic activity">
    <reaction evidence="22">
        <text>pentan-2-one + NADP(+) = (E)-pent-3-en-2-one + NADPH + H(+)</text>
        <dbReference type="Rhea" id="RHEA:50788"/>
        <dbReference type="ChEBI" id="CHEBI:15378"/>
        <dbReference type="ChEBI" id="CHEBI:16472"/>
        <dbReference type="ChEBI" id="CHEBI:57783"/>
        <dbReference type="ChEBI" id="CHEBI:58349"/>
        <dbReference type="ChEBI" id="CHEBI:145276"/>
    </reaction>
    <physiologicalReaction direction="right-to-left" evidence="22">
        <dbReference type="Rhea" id="RHEA:50790"/>
    </physiologicalReaction>
</comment>
<comment type="catalytic activity">
    <reaction evidence="31">
        <text>(5S,12S)-dihydroxy-(6E,10E,12E,14Z)-eicosatetraenoate + NADP(+) = 12-oxo-(5S)-hydroxy-(6E,8E,10E,14Z)-eicosatetraenoate + NADPH + H(+)</text>
        <dbReference type="Rhea" id="RHEA:51212"/>
        <dbReference type="ChEBI" id="CHEBI:15378"/>
        <dbReference type="ChEBI" id="CHEBI:57783"/>
        <dbReference type="ChEBI" id="CHEBI:58349"/>
        <dbReference type="ChEBI" id="CHEBI:133974"/>
        <dbReference type="ChEBI" id="CHEBI:133975"/>
    </reaction>
    <physiologicalReaction direction="left-to-right" evidence="31">
        <dbReference type="Rhea" id="RHEA:51213"/>
    </physiologicalReaction>
</comment>
<sequence>MRAHASKLQPGSTFLGSQVARIIESKNPKYSPGQYVVGEFGWRTHTVSTGERLPNGFPGAWIIPDFPKDLPLSLALGILGMPGNTAYFGLLEICQPKPGETLIVTGAAGAVGSVVGQIGKIKGCHVIGVAGSEEKGKWLVDELGFDHFINYKTDDITKKIKEYAPNGIDCYFDNVGGEITSMILCHMNHFGRIAVCGGISGYNEKDIPKVTMIQYPVVINELKMEGFIVHRWLDRWFEGIEQNMKWIQEGKLKYRETVTEGFENMFKAFTDMLRGGNTGKAIVKL</sequence>
<evidence type="ECO:0000256" key="33">
    <source>
        <dbReference type="ARBA" id="ARBA00049179"/>
    </source>
</evidence>
<keyword evidence="13" id="KW-0560">Oxidoreductase</keyword>
<dbReference type="GO" id="GO:0005737">
    <property type="term" value="C:cytoplasm"/>
    <property type="evidence" value="ECO:0007669"/>
    <property type="project" value="UniProtKB-SubCell"/>
</dbReference>
<dbReference type="SMART" id="SM00829">
    <property type="entry name" value="PKS_ER"/>
    <property type="match status" value="1"/>
</dbReference>
<dbReference type="CDD" id="cd08294">
    <property type="entry name" value="leukotriene_B4_DH_like"/>
    <property type="match status" value="1"/>
</dbReference>
<evidence type="ECO:0000256" key="19">
    <source>
        <dbReference type="ARBA" id="ARBA00033119"/>
    </source>
</evidence>
<evidence type="ECO:0000256" key="16">
    <source>
        <dbReference type="ARBA" id="ARBA00031851"/>
    </source>
</evidence>
<gene>
    <name evidence="36" type="ORF">NQ315_001937</name>
</gene>
<protein>
    <recommendedName>
        <fullName evidence="6">Prostaglandin reductase 1</fullName>
        <ecNumber evidence="4">1.3.1.48</ecNumber>
        <ecNumber evidence="5">1.3.1.74</ecNumber>
    </recommendedName>
    <alternativeName>
        <fullName evidence="19">15-oxoprostaglandin 13-reductase</fullName>
    </alternativeName>
    <alternativeName>
        <fullName evidence="17">Dithiolethione-inducible gene 1 protein</fullName>
    </alternativeName>
    <alternativeName>
        <fullName evidence="16">Leukotriene B4 12-hydroxydehydrogenase</fullName>
    </alternativeName>
    <alternativeName>
        <fullName evidence="18">NAD(P)H-dependent alkenal/one oxidoreductase</fullName>
    </alternativeName>
</protein>
<evidence type="ECO:0000256" key="11">
    <source>
        <dbReference type="ARBA" id="ARBA00022857"/>
    </source>
</evidence>
<comment type="catalytic activity">
    <reaction evidence="29">
        <text>20-hydroxy-leukotriene B4 + NADP(+) = 12-oxo-20-hydroxy-leukotriene B4 + NADPH + H(+)</text>
        <dbReference type="Rhea" id="RHEA:51208"/>
        <dbReference type="ChEBI" id="CHEBI:15378"/>
        <dbReference type="ChEBI" id="CHEBI:57460"/>
        <dbReference type="ChEBI" id="CHEBI:57783"/>
        <dbReference type="ChEBI" id="CHEBI:58349"/>
        <dbReference type="ChEBI" id="CHEBI:133346"/>
    </reaction>
    <physiologicalReaction direction="left-to-right" evidence="29">
        <dbReference type="Rhea" id="RHEA:51209"/>
    </physiologicalReaction>
</comment>
<comment type="catalytic activity">
    <reaction evidence="27">
        <text>13,14-dihydro-15-oxo-PGF2alpha + NADP(+) = 15-oxoprostaglandin F2alpha + NADPH + H(+)</text>
        <dbReference type="Rhea" id="RHEA:50588"/>
        <dbReference type="ChEBI" id="CHEBI:15378"/>
        <dbReference type="ChEBI" id="CHEBI:57783"/>
        <dbReference type="ChEBI" id="CHEBI:58349"/>
        <dbReference type="ChEBI" id="CHEBI:133374"/>
        <dbReference type="ChEBI" id="CHEBI:133409"/>
    </reaction>
    <physiologicalReaction direction="right-to-left" evidence="27">
        <dbReference type="Rhea" id="RHEA:50590"/>
    </physiologicalReaction>
</comment>
<keyword evidence="12" id="KW-0007">Acetylation</keyword>
<keyword evidence="7" id="KW-0963">Cytoplasm</keyword>
<keyword evidence="11" id="KW-0521">NADP</keyword>
<evidence type="ECO:0000256" key="10">
    <source>
        <dbReference type="ARBA" id="ARBA00022832"/>
    </source>
</evidence>
<evidence type="ECO:0000256" key="26">
    <source>
        <dbReference type="ARBA" id="ARBA00048066"/>
    </source>
</evidence>
<dbReference type="Proteomes" id="UP001159042">
    <property type="component" value="Unassembled WGS sequence"/>
</dbReference>
<evidence type="ECO:0000256" key="22">
    <source>
        <dbReference type="ARBA" id="ARBA00047742"/>
    </source>
</evidence>
<evidence type="ECO:0000256" key="29">
    <source>
        <dbReference type="ARBA" id="ARBA00048591"/>
    </source>
</evidence>
<comment type="catalytic activity">
    <reaction evidence="20">
        <text>octanal + NADP(+) = (2E)-octenal + NADPH + H(+)</text>
        <dbReference type="Rhea" id="RHEA:50780"/>
        <dbReference type="ChEBI" id="CHEBI:15378"/>
        <dbReference type="ChEBI" id="CHEBI:17935"/>
        <dbReference type="ChEBI" id="CHEBI:57783"/>
        <dbReference type="ChEBI" id="CHEBI:58349"/>
        <dbReference type="ChEBI" id="CHEBI:61748"/>
    </reaction>
    <physiologicalReaction direction="right-to-left" evidence="20">
        <dbReference type="Rhea" id="RHEA:50782"/>
    </physiologicalReaction>
</comment>
<dbReference type="EC" id="1.3.1.48" evidence="4"/>